<sequence>MGRGSSRSNPWRSRKRVEAETASTPRMRGPSPDVLLQQSLRLSRKQLRQRSRQRSNSHTTCPKRVASSESKEKKAKKGKKFKDPSAPKRPPTAQVLI</sequence>
<evidence type="ECO:0000313" key="2">
    <source>
        <dbReference type="EMBL" id="THU63118.1"/>
    </source>
</evidence>
<feature type="region of interest" description="Disordered" evidence="1">
    <location>
        <begin position="1"/>
        <end position="97"/>
    </location>
</feature>
<feature type="compositionally biased region" description="Polar residues" evidence="1">
    <location>
        <begin position="1"/>
        <end position="11"/>
    </location>
</feature>
<dbReference type="AlphaFoldDB" id="A0A4S8JLQ8"/>
<evidence type="ECO:0000256" key="1">
    <source>
        <dbReference type="SAM" id="MobiDB-lite"/>
    </source>
</evidence>
<dbReference type="Proteomes" id="UP000317650">
    <property type="component" value="Chromosome 1"/>
</dbReference>
<reference evidence="2 3" key="1">
    <citation type="journal article" date="2019" name="Nat. Plants">
        <title>Genome sequencing of Musa balbisiana reveals subgenome evolution and function divergence in polyploid bananas.</title>
        <authorList>
            <person name="Yao X."/>
        </authorList>
    </citation>
    <scope>NUCLEOTIDE SEQUENCE [LARGE SCALE GENOMIC DNA]</scope>
    <source>
        <strain evidence="3">cv. DH-PKW</strain>
        <tissue evidence="2">Leaves</tissue>
    </source>
</reference>
<evidence type="ECO:0000313" key="3">
    <source>
        <dbReference type="Proteomes" id="UP000317650"/>
    </source>
</evidence>
<organism evidence="2 3">
    <name type="scientific">Musa balbisiana</name>
    <name type="common">Banana</name>
    <dbReference type="NCBI Taxonomy" id="52838"/>
    <lineage>
        <taxon>Eukaryota</taxon>
        <taxon>Viridiplantae</taxon>
        <taxon>Streptophyta</taxon>
        <taxon>Embryophyta</taxon>
        <taxon>Tracheophyta</taxon>
        <taxon>Spermatophyta</taxon>
        <taxon>Magnoliopsida</taxon>
        <taxon>Liliopsida</taxon>
        <taxon>Zingiberales</taxon>
        <taxon>Musaceae</taxon>
        <taxon>Musa</taxon>
    </lineage>
</organism>
<dbReference type="EMBL" id="PYDT01000004">
    <property type="protein sequence ID" value="THU63118.1"/>
    <property type="molecule type" value="Genomic_DNA"/>
</dbReference>
<accession>A0A4S8JLQ8</accession>
<keyword evidence="3" id="KW-1185">Reference proteome</keyword>
<proteinExistence type="predicted"/>
<feature type="compositionally biased region" description="Basic residues" evidence="1">
    <location>
        <begin position="42"/>
        <end position="55"/>
    </location>
</feature>
<gene>
    <name evidence="2" type="ORF">C4D60_Mb01t12360</name>
</gene>
<comment type="caution">
    <text evidence="2">The sequence shown here is derived from an EMBL/GenBank/DDBJ whole genome shotgun (WGS) entry which is preliminary data.</text>
</comment>
<name>A0A4S8JLQ8_MUSBA</name>
<protein>
    <submittedName>
        <fullName evidence="2">Uncharacterized protein</fullName>
    </submittedName>
</protein>